<proteinExistence type="predicted"/>
<feature type="region of interest" description="Disordered" evidence="1">
    <location>
        <begin position="120"/>
        <end position="143"/>
    </location>
</feature>
<sequence length="143" mass="14989">MPKTQVREGLSRLVVYQTGIPQIVRSDFAVLLDDGAICYMVPGEVMVRDIRAGQHKIAFDNPMTAGTSVLSFTAEAGKTVYISAAPNARSVVASLLLGPLADLATSDKTTARGGSVFLEQSTSEQAEQDVATLSKSSCTPPGA</sequence>
<dbReference type="Proteomes" id="UP000011744">
    <property type="component" value="Unassembled WGS sequence"/>
</dbReference>
<evidence type="ECO:0000313" key="2">
    <source>
        <dbReference type="EMBL" id="EME71844.1"/>
    </source>
</evidence>
<evidence type="ECO:0000313" key="3">
    <source>
        <dbReference type="Proteomes" id="UP000011744"/>
    </source>
</evidence>
<dbReference type="RefSeq" id="WP_008613414.1">
    <property type="nucleotide sequence ID" value="NZ_AONQ01000002.1"/>
</dbReference>
<keyword evidence="3" id="KW-1185">Reference proteome</keyword>
<gene>
    <name evidence="2" type="ORF">H261_01307</name>
</gene>
<dbReference type="EMBL" id="AONQ01000002">
    <property type="protein sequence ID" value="EME71844.1"/>
    <property type="molecule type" value="Genomic_DNA"/>
</dbReference>
<comment type="caution">
    <text evidence="2">The sequence shown here is derived from an EMBL/GenBank/DDBJ whole genome shotgun (WGS) entry which is preliminary data.</text>
</comment>
<dbReference type="STRING" id="1244869.H261_01307"/>
<accession>M3AGZ2</accession>
<dbReference type="PATRIC" id="fig|1244869.3.peg.254"/>
<reference evidence="2 3" key="1">
    <citation type="journal article" date="2014" name="Genome Announc.">
        <title>Draft Genome Sequence of Magnetospirillum sp. Strain SO-1, a Freshwater Magnetotactic Bacterium Isolated from the Ol'khovka River, Russia.</title>
        <authorList>
            <person name="Grouzdev D.S."/>
            <person name="Dziuba M.V."/>
            <person name="Sukhacheva M.S."/>
            <person name="Mardanov A.V."/>
            <person name="Beletskiy A.V."/>
            <person name="Kuznetsov B.B."/>
            <person name="Skryabin K.G."/>
        </authorList>
    </citation>
    <scope>NUCLEOTIDE SEQUENCE [LARGE SCALE GENOMIC DNA]</scope>
    <source>
        <strain evidence="2 3">SO-1</strain>
    </source>
</reference>
<dbReference type="OrthoDB" id="9855901at2"/>
<name>M3AGZ2_9PROT</name>
<protein>
    <submittedName>
        <fullName evidence="2">Uncharacterized protein</fullName>
    </submittedName>
</protein>
<dbReference type="AlphaFoldDB" id="M3AGZ2"/>
<evidence type="ECO:0000256" key="1">
    <source>
        <dbReference type="SAM" id="MobiDB-lite"/>
    </source>
</evidence>
<organism evidence="2 3">
    <name type="scientific">Paramagnetospirillum caucaseum</name>
    <dbReference type="NCBI Taxonomy" id="1244869"/>
    <lineage>
        <taxon>Bacteria</taxon>
        <taxon>Pseudomonadati</taxon>
        <taxon>Pseudomonadota</taxon>
        <taxon>Alphaproteobacteria</taxon>
        <taxon>Rhodospirillales</taxon>
        <taxon>Magnetospirillaceae</taxon>
        <taxon>Paramagnetospirillum</taxon>
    </lineage>
</organism>